<evidence type="ECO:0000256" key="7">
    <source>
        <dbReference type="ARBA" id="ARBA00022741"/>
    </source>
</evidence>
<dbReference type="Gene3D" id="3.40.50.300">
    <property type="entry name" value="P-loop containing nucleotide triphosphate hydrolases"/>
    <property type="match status" value="1"/>
</dbReference>
<dbReference type="InterPro" id="IPR014729">
    <property type="entry name" value="Rossmann-like_a/b/a_fold"/>
</dbReference>
<evidence type="ECO:0000256" key="12">
    <source>
        <dbReference type="ARBA" id="ARBA00023136"/>
    </source>
</evidence>
<name>A0A154LAK0_9PROT</name>
<keyword evidence="11" id="KW-0902">Two-component regulatory system</keyword>
<dbReference type="PROSITE" id="PS50109">
    <property type="entry name" value="HIS_KIN"/>
    <property type="match status" value="1"/>
</dbReference>
<dbReference type="Gene3D" id="1.20.120.620">
    <property type="entry name" value="Backbone structure of the membrane domain of e. Coli histidine kinase receptor kdpd"/>
    <property type="match status" value="1"/>
</dbReference>
<keyword evidence="6 15" id="KW-0812">Transmembrane</keyword>
<keyword evidence="8 17" id="KW-0418">Kinase</keyword>
<dbReference type="SMART" id="SM00387">
    <property type="entry name" value="HATPase_c"/>
    <property type="match status" value="1"/>
</dbReference>
<keyword evidence="5" id="KW-0808">Transferase</keyword>
<dbReference type="FunFam" id="3.30.565.10:FF:000042">
    <property type="entry name" value="Two-component sensor histidine kinase KdpD"/>
    <property type="match status" value="1"/>
</dbReference>
<keyword evidence="10 15" id="KW-1133">Transmembrane helix</keyword>
<dbReference type="SUPFAM" id="SSF55781">
    <property type="entry name" value="GAF domain-like"/>
    <property type="match status" value="1"/>
</dbReference>
<dbReference type="GO" id="GO:0005737">
    <property type="term" value="C:cytoplasm"/>
    <property type="evidence" value="ECO:0007669"/>
    <property type="project" value="UniProtKB-ARBA"/>
</dbReference>
<dbReference type="OrthoDB" id="9806130at2"/>
<dbReference type="InterPro" id="IPR003661">
    <property type="entry name" value="HisK_dim/P_dom"/>
</dbReference>
<evidence type="ECO:0000256" key="14">
    <source>
        <dbReference type="SAM" id="Coils"/>
    </source>
</evidence>
<dbReference type="InterPro" id="IPR003594">
    <property type="entry name" value="HATPase_dom"/>
</dbReference>
<dbReference type="GO" id="GO:0042802">
    <property type="term" value="F:identical protein binding"/>
    <property type="evidence" value="ECO:0007669"/>
    <property type="project" value="UniProtKB-ARBA"/>
</dbReference>
<evidence type="ECO:0000256" key="8">
    <source>
        <dbReference type="ARBA" id="ARBA00022777"/>
    </source>
</evidence>
<reference evidence="17 18" key="1">
    <citation type="submission" date="2015-12" db="EMBL/GenBank/DDBJ databases">
        <title>Genome sequence of Thalassospira lucentensis MCCC 1A02072.</title>
        <authorList>
            <person name="Lu L."/>
            <person name="Lai Q."/>
            <person name="Shao Z."/>
            <person name="Qian P."/>
        </authorList>
    </citation>
    <scope>NUCLEOTIDE SEQUENCE [LARGE SCALE GENOMIC DNA]</scope>
    <source>
        <strain evidence="17 18">MCCC 1A02072</strain>
    </source>
</reference>
<dbReference type="AlphaFoldDB" id="A0A154LAK0"/>
<dbReference type="Pfam" id="PF00582">
    <property type="entry name" value="Usp"/>
    <property type="match status" value="1"/>
</dbReference>
<evidence type="ECO:0000256" key="10">
    <source>
        <dbReference type="ARBA" id="ARBA00022989"/>
    </source>
</evidence>
<protein>
    <recommendedName>
        <fullName evidence="3">histidine kinase</fullName>
        <ecNumber evidence="3">2.7.13.3</ecNumber>
    </recommendedName>
</protein>
<dbReference type="GO" id="GO:0000155">
    <property type="term" value="F:phosphorelay sensor kinase activity"/>
    <property type="evidence" value="ECO:0007669"/>
    <property type="project" value="InterPro"/>
</dbReference>
<dbReference type="InterPro" id="IPR004358">
    <property type="entry name" value="Sig_transdc_His_kin-like_C"/>
</dbReference>
<accession>A0A154LAK0</accession>
<proteinExistence type="predicted"/>
<evidence type="ECO:0000256" key="11">
    <source>
        <dbReference type="ARBA" id="ARBA00023012"/>
    </source>
</evidence>
<dbReference type="CDD" id="cd00082">
    <property type="entry name" value="HisKA"/>
    <property type="match status" value="1"/>
</dbReference>
<gene>
    <name evidence="17" type="ORF">AUP42_08800</name>
</gene>
<dbReference type="FunFam" id="3.40.50.300:FF:000483">
    <property type="entry name" value="Sensor histidine kinase KdpD"/>
    <property type="match status" value="1"/>
</dbReference>
<evidence type="ECO:0000256" key="5">
    <source>
        <dbReference type="ARBA" id="ARBA00022679"/>
    </source>
</evidence>
<dbReference type="InterPro" id="IPR036097">
    <property type="entry name" value="HisK_dim/P_sf"/>
</dbReference>
<dbReference type="InterPro" id="IPR036890">
    <property type="entry name" value="HATPase_C_sf"/>
</dbReference>
<dbReference type="InterPro" id="IPR025201">
    <property type="entry name" value="KdpD_TM"/>
</dbReference>
<dbReference type="Gene3D" id="3.40.50.620">
    <property type="entry name" value="HUPs"/>
    <property type="match status" value="1"/>
</dbReference>
<keyword evidence="7" id="KW-0547">Nucleotide-binding</keyword>
<feature type="domain" description="Histidine kinase" evidence="16">
    <location>
        <begin position="673"/>
        <end position="890"/>
    </location>
</feature>
<keyword evidence="12 15" id="KW-0472">Membrane</keyword>
<feature type="transmembrane region" description="Helical" evidence="15">
    <location>
        <begin position="431"/>
        <end position="457"/>
    </location>
</feature>
<dbReference type="Pfam" id="PF13492">
    <property type="entry name" value="GAF_3"/>
    <property type="match status" value="1"/>
</dbReference>
<evidence type="ECO:0000313" key="17">
    <source>
        <dbReference type="EMBL" id="KZB68994.1"/>
    </source>
</evidence>
<dbReference type="InterPro" id="IPR005467">
    <property type="entry name" value="His_kinase_dom"/>
</dbReference>
<evidence type="ECO:0000256" key="6">
    <source>
        <dbReference type="ARBA" id="ARBA00022692"/>
    </source>
</evidence>
<feature type="coiled-coil region" evidence="14">
    <location>
        <begin position="295"/>
        <end position="322"/>
    </location>
</feature>
<dbReference type="Gene3D" id="3.30.565.10">
    <property type="entry name" value="Histidine kinase-like ATPase, C-terminal domain"/>
    <property type="match status" value="1"/>
</dbReference>
<feature type="transmembrane region" description="Helical" evidence="15">
    <location>
        <begin position="477"/>
        <end position="496"/>
    </location>
</feature>
<dbReference type="SUPFAM" id="SSF47384">
    <property type="entry name" value="Homodimeric domain of signal transducing histidine kinase"/>
    <property type="match status" value="1"/>
</dbReference>
<dbReference type="SMART" id="SM00388">
    <property type="entry name" value="HisKA"/>
    <property type="match status" value="1"/>
</dbReference>
<comment type="caution">
    <text evidence="17">The sequence shown here is derived from an EMBL/GenBank/DDBJ whole genome shotgun (WGS) entry which is preliminary data.</text>
</comment>
<dbReference type="CDD" id="cd01987">
    <property type="entry name" value="USP_KdpD-like"/>
    <property type="match status" value="1"/>
</dbReference>
<comment type="subcellular location">
    <subcellularLocation>
        <location evidence="2">Membrane</location>
        <topology evidence="2">Multi-pass membrane protein</topology>
    </subcellularLocation>
</comment>
<evidence type="ECO:0000256" key="3">
    <source>
        <dbReference type="ARBA" id="ARBA00012438"/>
    </source>
</evidence>
<evidence type="ECO:0000256" key="4">
    <source>
        <dbReference type="ARBA" id="ARBA00022553"/>
    </source>
</evidence>
<dbReference type="Proteomes" id="UP000076335">
    <property type="component" value="Unassembled WGS sequence"/>
</dbReference>
<evidence type="ECO:0000259" key="16">
    <source>
        <dbReference type="PROSITE" id="PS50109"/>
    </source>
</evidence>
<dbReference type="Pfam" id="PF00512">
    <property type="entry name" value="HisKA"/>
    <property type="match status" value="1"/>
</dbReference>
<evidence type="ECO:0000256" key="9">
    <source>
        <dbReference type="ARBA" id="ARBA00022840"/>
    </source>
</evidence>
<evidence type="ECO:0000256" key="1">
    <source>
        <dbReference type="ARBA" id="ARBA00000085"/>
    </source>
</evidence>
<dbReference type="InterPro" id="IPR027417">
    <property type="entry name" value="P-loop_NTPase"/>
</dbReference>
<comment type="function">
    <text evidence="13">Member of the two-component regulatory system KdpD/KdpE involved in the regulation of the kdp operon. KdpD may function as a membrane-associated protein kinase that phosphorylates KdpE in response to environmental signals.</text>
</comment>
<dbReference type="RefSeq" id="WP_062947931.1">
    <property type="nucleotide sequence ID" value="NZ_LPVY01000002.1"/>
</dbReference>
<dbReference type="Pfam" id="PF02518">
    <property type="entry name" value="HATPase_c"/>
    <property type="match status" value="1"/>
</dbReference>
<dbReference type="InterPro" id="IPR003852">
    <property type="entry name" value="Sig_transdc_His_kinase_KdpD_N"/>
</dbReference>
<dbReference type="Pfam" id="PF13493">
    <property type="entry name" value="DUF4118"/>
    <property type="match status" value="1"/>
</dbReference>
<sequence>MTDEEDRPSPEALLEQTRKDDRGKLKIFLGAYPGVGKTYAMLQAAQERRKEGRDVIVGIVETHGRVETENLLRGLEALPRKRLLHRGRVFGEMDIDAIIWRKPEIALVDELAHTNVPGSRHEKRYQDIDELLDAGIDVYTTLNIQHLESLNDIVARISRVRVRETLPDSFLEKANEIELIDLPPDDLLQRLRDGKVYVIDQVGRALRHFFSKGNLTALRELAMRIAAERIDAQMLEYMRTHAVSGPWPTQDRLMVCLNESPVAKKLVRTAKRMAERQRVPWIALHVETPRDDRMANAEKDDIAEALRLAEQLGAEIVTLQAESHLAREISALASKRNVTRLLIGRPRRRRWTGLLRENVARKLLENAEGFDVTVIAADADEKKRSLISDNPFEPGSWRSRSLSWVFGSVTVATVAALFADRYVPLGNLSLIYLLAVLLTAIRCGMWPSIAVSLLSFISYNFFFTVPYYTLSVFHHEQLITIVFFLIVSVIVGNLAGRLRLQVDAMKTSGKRTANLYDFSRKIAAAASLDDVLWAAVHHVAATLDCQSMVLQPGTDGSLEITAAYPPEDQLGLKDWGAAEWAWEHSKPAGWRSETLPTAEWLFMPVNTPQGPLGVLGVRFREDARTLGPSQRRLLEALVDQVAVAVERTRLATDIEEARLLSETEQLRAALLSSVSHDLRTPLVSIIGSATTLSSYGDSMGEEDRGQLTQTILEESERLNRFVQNLLDMTRLGYGALQPKKEWSDLAEIIGRAVKHVRKYAGLRSFDVQVSPDLSPIQLDPVLIEQVLFNILDNAVKHTADDGRITVSAKADKTRMVIEISDNGRGIPAEARQAVFDVFYRVRAGDSQVAGTGLGLSICRGFIEAHGGRIVALDGPQGVGTTIAITLPMTAMPTVAEDDEDLQDGSAEGN</sequence>
<dbReference type="PANTHER" id="PTHR45569">
    <property type="entry name" value="SENSOR PROTEIN KDPD"/>
    <property type="match status" value="1"/>
</dbReference>
<keyword evidence="9" id="KW-0067">ATP-binding</keyword>
<dbReference type="EMBL" id="LPVY01000002">
    <property type="protein sequence ID" value="KZB68994.1"/>
    <property type="molecule type" value="Genomic_DNA"/>
</dbReference>
<dbReference type="PANTHER" id="PTHR45569:SF1">
    <property type="entry name" value="SENSOR PROTEIN KDPD"/>
    <property type="match status" value="1"/>
</dbReference>
<evidence type="ECO:0000256" key="15">
    <source>
        <dbReference type="SAM" id="Phobius"/>
    </source>
</evidence>
<comment type="catalytic activity">
    <reaction evidence="1">
        <text>ATP + protein L-histidine = ADP + protein N-phospho-L-histidine.</text>
        <dbReference type="EC" id="2.7.13.3"/>
    </reaction>
</comment>
<dbReference type="InterPro" id="IPR052023">
    <property type="entry name" value="Histidine_kinase_KdpD"/>
</dbReference>
<keyword evidence="14" id="KW-0175">Coiled coil</keyword>
<dbReference type="InterPro" id="IPR003018">
    <property type="entry name" value="GAF"/>
</dbReference>
<dbReference type="SUPFAM" id="SSF52402">
    <property type="entry name" value="Adenine nucleotide alpha hydrolases-like"/>
    <property type="match status" value="1"/>
</dbReference>
<dbReference type="Pfam" id="PF02702">
    <property type="entry name" value="KdpD"/>
    <property type="match status" value="1"/>
</dbReference>
<dbReference type="GO" id="GO:0005886">
    <property type="term" value="C:plasma membrane"/>
    <property type="evidence" value="ECO:0007669"/>
    <property type="project" value="TreeGrafter"/>
</dbReference>
<organism evidence="17 18">
    <name type="scientific">Thalassospira lucentensis</name>
    <dbReference type="NCBI Taxonomy" id="168935"/>
    <lineage>
        <taxon>Bacteria</taxon>
        <taxon>Pseudomonadati</taxon>
        <taxon>Pseudomonadota</taxon>
        <taxon>Alphaproteobacteria</taxon>
        <taxon>Rhodospirillales</taxon>
        <taxon>Thalassospiraceae</taxon>
        <taxon>Thalassospira</taxon>
    </lineage>
</organism>
<evidence type="ECO:0000256" key="2">
    <source>
        <dbReference type="ARBA" id="ARBA00004141"/>
    </source>
</evidence>
<dbReference type="InterPro" id="IPR006016">
    <property type="entry name" value="UspA"/>
</dbReference>
<dbReference type="Gene3D" id="3.30.450.40">
    <property type="match status" value="1"/>
</dbReference>
<dbReference type="EC" id="2.7.13.3" evidence="3"/>
<dbReference type="InterPro" id="IPR029016">
    <property type="entry name" value="GAF-like_dom_sf"/>
</dbReference>
<evidence type="ECO:0000256" key="13">
    <source>
        <dbReference type="ARBA" id="ARBA00057300"/>
    </source>
</evidence>
<keyword evidence="4" id="KW-0597">Phosphoprotein</keyword>
<dbReference type="SUPFAM" id="SSF55874">
    <property type="entry name" value="ATPase domain of HSP90 chaperone/DNA topoisomerase II/histidine kinase"/>
    <property type="match status" value="1"/>
</dbReference>
<dbReference type="PRINTS" id="PR00344">
    <property type="entry name" value="BCTRLSENSOR"/>
</dbReference>
<dbReference type="Gene3D" id="1.10.287.130">
    <property type="match status" value="1"/>
</dbReference>
<evidence type="ECO:0000313" key="18">
    <source>
        <dbReference type="Proteomes" id="UP000076335"/>
    </source>
</evidence>
<dbReference type="GO" id="GO:0005524">
    <property type="term" value="F:ATP binding"/>
    <property type="evidence" value="ECO:0007669"/>
    <property type="project" value="UniProtKB-KW"/>
</dbReference>
<feature type="transmembrane region" description="Helical" evidence="15">
    <location>
        <begin position="401"/>
        <end position="419"/>
    </location>
</feature>
<dbReference type="InterPro" id="IPR038318">
    <property type="entry name" value="KdpD_sf"/>
</dbReference>
<dbReference type="CDD" id="cd00075">
    <property type="entry name" value="HATPase"/>
    <property type="match status" value="1"/>
</dbReference>